<gene>
    <name evidence="2" type="ORF">PSTT_01858</name>
</gene>
<evidence type="ECO:0000313" key="3">
    <source>
        <dbReference type="Proteomes" id="UP000239156"/>
    </source>
</evidence>
<evidence type="ECO:0000313" key="2">
    <source>
        <dbReference type="EMBL" id="POW15818.1"/>
    </source>
</evidence>
<dbReference type="EMBL" id="PKSL01000010">
    <property type="protein sequence ID" value="POW15818.1"/>
    <property type="molecule type" value="Genomic_DNA"/>
</dbReference>
<dbReference type="AlphaFoldDB" id="A0A2S4W247"/>
<keyword evidence="3" id="KW-1185">Reference proteome</keyword>
<proteinExistence type="predicted"/>
<reference evidence="2" key="1">
    <citation type="submission" date="2017-12" db="EMBL/GenBank/DDBJ databases">
        <title>Gene loss provides genomic basis for host adaptation in cereal stripe rust fungi.</title>
        <authorList>
            <person name="Xia C."/>
        </authorList>
    </citation>
    <scope>NUCLEOTIDE SEQUENCE [LARGE SCALE GENOMIC DNA]</scope>
    <source>
        <strain evidence="2">93-210</strain>
    </source>
</reference>
<sequence>MLLAEISMGFCVLNHHMEAIAVAAPVKGAQPLVNVAVGDHGQRLSMPADWPLFGIKLSELVENQEERPKTRRVGGRVRAASDPRKPDLTLENPI</sequence>
<organism evidence="2 3">
    <name type="scientific">Puccinia striiformis</name>
    <dbReference type="NCBI Taxonomy" id="27350"/>
    <lineage>
        <taxon>Eukaryota</taxon>
        <taxon>Fungi</taxon>
        <taxon>Dikarya</taxon>
        <taxon>Basidiomycota</taxon>
        <taxon>Pucciniomycotina</taxon>
        <taxon>Pucciniomycetes</taxon>
        <taxon>Pucciniales</taxon>
        <taxon>Pucciniaceae</taxon>
        <taxon>Puccinia</taxon>
    </lineage>
</organism>
<dbReference type="VEuPathDB" id="FungiDB:PSHT_04049"/>
<comment type="caution">
    <text evidence="2">The sequence shown here is derived from an EMBL/GenBank/DDBJ whole genome shotgun (WGS) entry which is preliminary data.</text>
</comment>
<feature type="compositionally biased region" description="Basic and acidic residues" evidence="1">
    <location>
        <begin position="79"/>
        <end position="88"/>
    </location>
</feature>
<feature type="region of interest" description="Disordered" evidence="1">
    <location>
        <begin position="64"/>
        <end position="94"/>
    </location>
</feature>
<evidence type="ECO:0000256" key="1">
    <source>
        <dbReference type="SAM" id="MobiDB-lite"/>
    </source>
</evidence>
<dbReference type="VEuPathDB" id="FungiDB:PSTT_01858"/>
<dbReference type="Proteomes" id="UP000239156">
    <property type="component" value="Unassembled WGS sequence"/>
</dbReference>
<name>A0A2S4W247_9BASI</name>
<accession>A0A2S4W247</accession>
<protein>
    <submittedName>
        <fullName evidence="2">Uncharacterized protein</fullName>
    </submittedName>
</protein>